<accession>A0ACB8EFL3</accession>
<dbReference type="EMBL" id="CM037616">
    <property type="protein sequence ID" value="KAH7991290.1"/>
    <property type="molecule type" value="Genomic_DNA"/>
</dbReference>
<dbReference type="Proteomes" id="UP000827872">
    <property type="component" value="Linkage Group LG03"/>
</dbReference>
<evidence type="ECO:0000313" key="1">
    <source>
        <dbReference type="EMBL" id="KAH7991290.1"/>
    </source>
</evidence>
<evidence type="ECO:0000313" key="2">
    <source>
        <dbReference type="Proteomes" id="UP000827872"/>
    </source>
</evidence>
<comment type="caution">
    <text evidence="1">The sequence shown here is derived from an EMBL/GenBank/DDBJ whole genome shotgun (WGS) entry which is preliminary data.</text>
</comment>
<sequence>MWCAGTVGYLCRASPHQIKEEPEEGLAERWEARWQEFLGTGESPHSSWAVPQLPEKSTPWDDAKAFLASFEQVAEACQWPQEEWVTRLRPALSGEVELAFFSLEARDRENYGKVPLEETSGSVPEAGQDLSENERRQPSMIVKEEEDGEACPLEARGWMTTEDGEEYAPKDYRSVESGGMSMWKVEKNVSQCREQENVPAFCGDIYNIVFETTVQTGVEAEGSLILKR</sequence>
<reference evidence="1" key="1">
    <citation type="submission" date="2021-08" db="EMBL/GenBank/DDBJ databases">
        <title>The first chromosome-level gecko genome reveals the dynamic sex chromosomes of Neotropical dwarf geckos (Sphaerodactylidae: Sphaerodactylus).</title>
        <authorList>
            <person name="Pinto B.J."/>
            <person name="Keating S.E."/>
            <person name="Gamble T."/>
        </authorList>
    </citation>
    <scope>NUCLEOTIDE SEQUENCE</scope>
    <source>
        <strain evidence="1">TG3544</strain>
    </source>
</reference>
<keyword evidence="2" id="KW-1185">Reference proteome</keyword>
<protein>
    <submittedName>
        <fullName evidence="1">Uncharacterized protein</fullName>
    </submittedName>
</protein>
<gene>
    <name evidence="1" type="ORF">K3G42_004213</name>
</gene>
<name>A0ACB8EFL3_9SAUR</name>
<proteinExistence type="predicted"/>
<organism evidence="1 2">
    <name type="scientific">Sphaerodactylus townsendi</name>
    <dbReference type="NCBI Taxonomy" id="933632"/>
    <lineage>
        <taxon>Eukaryota</taxon>
        <taxon>Metazoa</taxon>
        <taxon>Chordata</taxon>
        <taxon>Craniata</taxon>
        <taxon>Vertebrata</taxon>
        <taxon>Euteleostomi</taxon>
        <taxon>Lepidosauria</taxon>
        <taxon>Squamata</taxon>
        <taxon>Bifurcata</taxon>
        <taxon>Gekkota</taxon>
        <taxon>Sphaerodactylidae</taxon>
        <taxon>Sphaerodactylus</taxon>
    </lineage>
</organism>